<name>A0A2G9UA29_TELCI</name>
<evidence type="ECO:0000256" key="1">
    <source>
        <dbReference type="SAM" id="MobiDB-lite"/>
    </source>
</evidence>
<proteinExistence type="predicted"/>
<dbReference type="OrthoDB" id="5859974at2759"/>
<sequence length="144" mass="16535">MGFYDEDEAFGEAPERKPSPVESEQPEMKRRRLNETVTWMGERENSTLEDALSTEAIDDDDDEEERDPEEVAARHDVLRRIGLKTKPTNALRRYLKKVAAGAELNPWVPTVYTEKDLRKKLRLLVVAMMAKACESEGVDECSRH</sequence>
<reference evidence="2 3" key="1">
    <citation type="submission" date="2015-09" db="EMBL/GenBank/DDBJ databases">
        <title>Draft genome of the parasitic nematode Teladorsagia circumcincta isolate WARC Sus (inbred).</title>
        <authorList>
            <person name="Mitreva M."/>
        </authorList>
    </citation>
    <scope>NUCLEOTIDE SEQUENCE [LARGE SCALE GENOMIC DNA]</scope>
    <source>
        <strain evidence="2 3">S</strain>
    </source>
</reference>
<feature type="region of interest" description="Disordered" evidence="1">
    <location>
        <begin position="1"/>
        <end position="71"/>
    </location>
</feature>
<organism evidence="2 3">
    <name type="scientific">Teladorsagia circumcincta</name>
    <name type="common">Brown stomach worm</name>
    <name type="synonym">Ostertagia circumcincta</name>
    <dbReference type="NCBI Taxonomy" id="45464"/>
    <lineage>
        <taxon>Eukaryota</taxon>
        <taxon>Metazoa</taxon>
        <taxon>Ecdysozoa</taxon>
        <taxon>Nematoda</taxon>
        <taxon>Chromadorea</taxon>
        <taxon>Rhabditida</taxon>
        <taxon>Rhabditina</taxon>
        <taxon>Rhabditomorpha</taxon>
        <taxon>Strongyloidea</taxon>
        <taxon>Trichostrongylidae</taxon>
        <taxon>Teladorsagia</taxon>
    </lineage>
</organism>
<dbReference type="Proteomes" id="UP000230423">
    <property type="component" value="Unassembled WGS sequence"/>
</dbReference>
<evidence type="ECO:0000313" key="3">
    <source>
        <dbReference type="Proteomes" id="UP000230423"/>
    </source>
</evidence>
<keyword evidence="3" id="KW-1185">Reference proteome</keyword>
<evidence type="ECO:0000313" key="2">
    <source>
        <dbReference type="EMBL" id="PIO67079.1"/>
    </source>
</evidence>
<protein>
    <submittedName>
        <fullName evidence="2">Uncharacterized protein</fullName>
    </submittedName>
</protein>
<dbReference type="EMBL" id="KZ347830">
    <property type="protein sequence ID" value="PIO67079.1"/>
    <property type="molecule type" value="Genomic_DNA"/>
</dbReference>
<feature type="compositionally biased region" description="Acidic residues" evidence="1">
    <location>
        <begin position="1"/>
        <end position="10"/>
    </location>
</feature>
<accession>A0A2G9UA29</accession>
<feature type="compositionally biased region" description="Acidic residues" evidence="1">
    <location>
        <begin position="56"/>
        <end position="68"/>
    </location>
</feature>
<gene>
    <name evidence="2" type="ORF">TELCIR_11187</name>
</gene>
<dbReference type="AlphaFoldDB" id="A0A2G9UA29"/>